<evidence type="ECO:0000313" key="2">
    <source>
        <dbReference type="EMBL" id="CAA9241867.1"/>
    </source>
</evidence>
<feature type="domain" description="WYL" evidence="1">
    <location>
        <begin position="101"/>
        <end position="165"/>
    </location>
</feature>
<evidence type="ECO:0000259" key="1">
    <source>
        <dbReference type="Pfam" id="PF13280"/>
    </source>
</evidence>
<proteinExistence type="predicted"/>
<sequence>MDEFYRVPLSSAEALATLAALRALDALEKAGALDSEIEPGILESAAARVADEVPEFVGGQAAGLARSLVEALRAGAPGGGEAQDAWDRDEPPFPVARSRRLLRDAAERELPVEIEYFVTRRREWTARRVDISDVFERDGTWYVSGHCGLRDDHRLFRLDHIRSVRLLDAGELLADPFEE</sequence>
<protein>
    <recommendedName>
        <fullName evidence="1">WYL domain-containing protein</fullName>
    </recommendedName>
</protein>
<accession>A0A6J4I5R6</accession>
<dbReference type="PROSITE" id="PS52050">
    <property type="entry name" value="WYL"/>
    <property type="match status" value="1"/>
</dbReference>
<gene>
    <name evidence="2" type="ORF">AVDCRST_MAG63-1467</name>
</gene>
<dbReference type="AlphaFoldDB" id="A0A6J4I5R6"/>
<dbReference type="InterPro" id="IPR026881">
    <property type="entry name" value="WYL_dom"/>
</dbReference>
<organism evidence="2">
    <name type="scientific">uncultured Armatimonadetes bacterium</name>
    <dbReference type="NCBI Taxonomy" id="157466"/>
    <lineage>
        <taxon>Bacteria</taxon>
        <taxon>Bacillati</taxon>
        <taxon>Armatimonadota</taxon>
        <taxon>environmental samples</taxon>
    </lineage>
</organism>
<name>A0A6J4I5R6_9BACT</name>
<dbReference type="Pfam" id="PF13280">
    <property type="entry name" value="WYL"/>
    <property type="match status" value="1"/>
</dbReference>
<reference evidence="2" key="1">
    <citation type="submission" date="2020-02" db="EMBL/GenBank/DDBJ databases">
        <authorList>
            <person name="Meier V. D."/>
        </authorList>
    </citation>
    <scope>NUCLEOTIDE SEQUENCE</scope>
    <source>
        <strain evidence="2">AVDCRST_MAG63</strain>
    </source>
</reference>
<dbReference type="EMBL" id="CADCTO010000193">
    <property type="protein sequence ID" value="CAA9241867.1"/>
    <property type="molecule type" value="Genomic_DNA"/>
</dbReference>